<evidence type="ECO:0000256" key="1">
    <source>
        <dbReference type="SAM" id="Phobius"/>
    </source>
</evidence>
<reference evidence="3" key="1">
    <citation type="submission" date="2017-10" db="EMBL/GenBank/DDBJ databases">
        <title>Draft genome sequence of the planktic cyanobacteria Tychonema bourrellyi isolated from alpine lentic freshwater.</title>
        <authorList>
            <person name="Tett A."/>
            <person name="Armanini F."/>
            <person name="Asnicar F."/>
            <person name="Boscaini A."/>
            <person name="Pasolli E."/>
            <person name="Zolfo M."/>
            <person name="Donati C."/>
            <person name="Salmaso N."/>
            <person name="Segata N."/>
        </authorList>
    </citation>
    <scope>NUCLEOTIDE SEQUENCE</scope>
    <source>
        <strain evidence="3">FEM_GT703</strain>
    </source>
</reference>
<sequence>MSKLVILEIRNLDRDQRYPVTLRIGDSINSMNVSTHGYLPPAQDLKKSYDHFNTCRRDCNLGRSRKLEHINKGKIVHYSIKELGDTLENNINTWLTFGDRDFHPIRDKIIEVLSHENAKHQGKSKVRFIIQTDDVDLWGLPWHLWEKFQQFEVEPVISSFQAISNTQLISPQDKIRVLVILGASKGIDILVDLKSLEEFIDPNEAEIIPLVAINSSKLNDELWKQNWDILFFAGHSSSTDDYSQGKLALSETESISIKDLKYGLENAIKHGLKLAIFNSCDGMGLVNELASLQIPAVIAMRELVPDEVAQNFLKYFLQAFAREKKSLPDSVLQARKKLHGMEGEYPFASWLPMIYEHLAVESPTWDELLRGNEEERQRVSIWRNLRTVLVASVLVTGAVMGVRWMGLLESLELPAYDHLMWQRQSEAIDPRLLVVEITGSDLDKYGNPVKDATVAKLIEKIEQNEPRAIGLTLHRYQPQQPGREALIAQFKNSNLLGVCAFGDGNQKGYPPASELSEKQIKDQIGFSDLQIDDRHDNNGRMVRRQLLSYNPQRFPSSCPSPFSLSLKLAYRFIYGENIQPITQENDKWRFGKIILQPLGSQTGGYQKLGESDQILLNYRANPMPAQKVTLTEVIEGRVSRNLIKDKIVLIGVNDPRGKEEVDTPYGRMATVWVHAHMVSQILSAVIDKPNRPLLWVLPQWSFIQWGDTVFIWVFALSGGLLVWRFRSPLQLILATGLATCIIYYLCLAILHRGGWMPLVPSVLALFTTGGTLVLYTVSREQKHL</sequence>
<keyword evidence="1" id="KW-1133">Transmembrane helix</keyword>
<dbReference type="Proteomes" id="UP000226442">
    <property type="component" value="Unassembled WGS sequence"/>
</dbReference>
<dbReference type="InterPro" id="IPR007890">
    <property type="entry name" value="CHASE2"/>
</dbReference>
<dbReference type="Pfam" id="PF05226">
    <property type="entry name" value="CHASE2"/>
    <property type="match status" value="1"/>
</dbReference>
<feature type="transmembrane region" description="Helical" evidence="1">
    <location>
        <begin position="730"/>
        <end position="750"/>
    </location>
</feature>
<dbReference type="EMBL" id="NXIB02000011">
    <property type="protein sequence ID" value="PHX56829.1"/>
    <property type="molecule type" value="Genomic_DNA"/>
</dbReference>
<feature type="domain" description="CHASE2" evidence="2">
    <location>
        <begin position="408"/>
        <end position="723"/>
    </location>
</feature>
<organism evidence="3 4">
    <name type="scientific">Tychonema bourrellyi FEM_GT703</name>
    <dbReference type="NCBI Taxonomy" id="2040638"/>
    <lineage>
        <taxon>Bacteria</taxon>
        <taxon>Bacillati</taxon>
        <taxon>Cyanobacteriota</taxon>
        <taxon>Cyanophyceae</taxon>
        <taxon>Oscillatoriophycideae</taxon>
        <taxon>Oscillatoriales</taxon>
        <taxon>Microcoleaceae</taxon>
        <taxon>Tychonema</taxon>
    </lineage>
</organism>
<keyword evidence="4" id="KW-1185">Reference proteome</keyword>
<evidence type="ECO:0000259" key="2">
    <source>
        <dbReference type="SMART" id="SM01080"/>
    </source>
</evidence>
<feature type="transmembrane region" description="Helical" evidence="1">
    <location>
        <begin position="756"/>
        <end position="777"/>
    </location>
</feature>
<dbReference type="OrthoDB" id="444941at2"/>
<dbReference type="AlphaFoldDB" id="A0A2G4F516"/>
<keyword evidence="1" id="KW-0472">Membrane</keyword>
<comment type="caution">
    <text evidence="3">The sequence shown here is derived from an EMBL/GenBank/DDBJ whole genome shotgun (WGS) entry which is preliminary data.</text>
</comment>
<gene>
    <name evidence="3" type="ORF">CP500_003260</name>
</gene>
<feature type="transmembrane region" description="Helical" evidence="1">
    <location>
        <begin position="702"/>
        <end position="723"/>
    </location>
</feature>
<dbReference type="Pfam" id="PF12770">
    <property type="entry name" value="CHAT"/>
    <property type="match status" value="1"/>
</dbReference>
<dbReference type="RefSeq" id="WP_096829589.1">
    <property type="nucleotide sequence ID" value="NZ_NXIB02000011.1"/>
</dbReference>
<dbReference type="InterPro" id="IPR024983">
    <property type="entry name" value="CHAT_dom"/>
</dbReference>
<name>A0A2G4F516_9CYAN</name>
<keyword evidence="1 3" id="KW-0812">Transmembrane</keyword>
<accession>A0A2G4F516</accession>
<protein>
    <submittedName>
        <fullName evidence="3">Transmembrane sensor domain-containing protein</fullName>
    </submittedName>
</protein>
<evidence type="ECO:0000313" key="4">
    <source>
        <dbReference type="Proteomes" id="UP000226442"/>
    </source>
</evidence>
<dbReference type="SMART" id="SM01080">
    <property type="entry name" value="CHASE2"/>
    <property type="match status" value="1"/>
</dbReference>
<proteinExistence type="predicted"/>
<evidence type="ECO:0000313" key="3">
    <source>
        <dbReference type="EMBL" id="PHX56829.1"/>
    </source>
</evidence>